<evidence type="ECO:0000256" key="1">
    <source>
        <dbReference type="ARBA" id="ARBA00022884"/>
    </source>
</evidence>
<dbReference type="PROSITE" id="PS50102">
    <property type="entry name" value="RRM"/>
    <property type="match status" value="1"/>
</dbReference>
<dbReference type="InterPro" id="IPR012677">
    <property type="entry name" value="Nucleotide-bd_a/b_plait_sf"/>
</dbReference>
<reference evidence="5 6" key="1">
    <citation type="journal article" date="2019" name="Sci. Rep.">
        <title>Comparative genomics of chytrid fungi reveal insights into the obligate biotrophic and pathogenic lifestyle of Synchytrium endobioticum.</title>
        <authorList>
            <person name="van de Vossenberg B.T.L.H."/>
            <person name="Warris S."/>
            <person name="Nguyen H.D.T."/>
            <person name="van Gent-Pelzer M.P.E."/>
            <person name="Joly D.L."/>
            <person name="van de Geest H.C."/>
            <person name="Bonants P.J.M."/>
            <person name="Smith D.S."/>
            <person name="Levesque C.A."/>
            <person name="van der Lee T.A.J."/>
        </authorList>
    </citation>
    <scope>NUCLEOTIDE SEQUENCE [LARGE SCALE GENOMIC DNA]</scope>
    <source>
        <strain evidence="5 6">MB42</strain>
    </source>
</reference>
<evidence type="ECO:0000313" key="6">
    <source>
        <dbReference type="Proteomes" id="UP000317494"/>
    </source>
</evidence>
<evidence type="ECO:0000259" key="4">
    <source>
        <dbReference type="PROSITE" id="PS50102"/>
    </source>
</evidence>
<protein>
    <recommendedName>
        <fullName evidence="4">RRM domain-containing protein</fullName>
    </recommendedName>
</protein>
<dbReference type="SMART" id="SM00360">
    <property type="entry name" value="RRM"/>
    <property type="match status" value="1"/>
</dbReference>
<dbReference type="PANTHER" id="PTHR48027">
    <property type="entry name" value="HETEROGENEOUS NUCLEAR RIBONUCLEOPROTEIN 87F-RELATED"/>
    <property type="match status" value="1"/>
</dbReference>
<name>A0A507D005_9FUNG</name>
<dbReference type="VEuPathDB" id="FungiDB:SeMB42_g04310"/>
<keyword evidence="1 2" id="KW-0694">RNA-binding</keyword>
<evidence type="ECO:0000256" key="3">
    <source>
        <dbReference type="SAM" id="MobiDB-lite"/>
    </source>
</evidence>
<dbReference type="AlphaFoldDB" id="A0A507D005"/>
<dbReference type="InterPro" id="IPR035979">
    <property type="entry name" value="RBD_domain_sf"/>
</dbReference>
<proteinExistence type="predicted"/>
<evidence type="ECO:0000313" key="5">
    <source>
        <dbReference type="EMBL" id="TPX44490.1"/>
    </source>
</evidence>
<feature type="region of interest" description="Disordered" evidence="3">
    <location>
        <begin position="62"/>
        <end position="84"/>
    </location>
</feature>
<evidence type="ECO:0000256" key="2">
    <source>
        <dbReference type="PROSITE-ProRule" id="PRU00176"/>
    </source>
</evidence>
<dbReference type="GO" id="GO:0003723">
    <property type="term" value="F:RNA binding"/>
    <property type="evidence" value="ECO:0007669"/>
    <property type="project" value="UniProtKB-UniRule"/>
</dbReference>
<feature type="domain" description="RRM" evidence="4">
    <location>
        <begin position="83"/>
        <end position="161"/>
    </location>
</feature>
<dbReference type="Gene3D" id="3.30.70.330">
    <property type="match status" value="1"/>
</dbReference>
<dbReference type="InterPro" id="IPR000504">
    <property type="entry name" value="RRM_dom"/>
</dbReference>
<dbReference type="STRING" id="286115.A0A507D005"/>
<gene>
    <name evidence="5" type="ORF">SeMB42_g04310</name>
</gene>
<dbReference type="EMBL" id="QEAN01000171">
    <property type="protein sequence ID" value="TPX44490.1"/>
    <property type="molecule type" value="Genomic_DNA"/>
</dbReference>
<dbReference type="SUPFAM" id="SSF54928">
    <property type="entry name" value="RNA-binding domain, RBD"/>
    <property type="match status" value="1"/>
</dbReference>
<dbReference type="Proteomes" id="UP000317494">
    <property type="component" value="Unassembled WGS sequence"/>
</dbReference>
<feature type="region of interest" description="Disordered" evidence="3">
    <location>
        <begin position="260"/>
        <end position="297"/>
    </location>
</feature>
<dbReference type="InterPro" id="IPR052462">
    <property type="entry name" value="SLIRP/GR-RBP-like"/>
</dbReference>
<dbReference type="Pfam" id="PF00076">
    <property type="entry name" value="RRM_1"/>
    <property type="match status" value="1"/>
</dbReference>
<feature type="region of interest" description="Disordered" evidence="3">
    <location>
        <begin position="184"/>
        <end position="215"/>
    </location>
</feature>
<feature type="compositionally biased region" description="Acidic residues" evidence="3">
    <location>
        <begin position="285"/>
        <end position="294"/>
    </location>
</feature>
<organism evidence="5 6">
    <name type="scientific">Synchytrium endobioticum</name>
    <dbReference type="NCBI Taxonomy" id="286115"/>
    <lineage>
        <taxon>Eukaryota</taxon>
        <taxon>Fungi</taxon>
        <taxon>Fungi incertae sedis</taxon>
        <taxon>Chytridiomycota</taxon>
        <taxon>Chytridiomycota incertae sedis</taxon>
        <taxon>Chytridiomycetes</taxon>
        <taxon>Synchytriales</taxon>
        <taxon>Synchytriaceae</taxon>
        <taxon>Synchytrium</taxon>
    </lineage>
</organism>
<sequence length="317" mass="36757">MMRANTPESTSPPYHFNDVQYPLNQRRDRSRYDMDHVIPATSSKSYYRDDICYDRLTVLSDSSSKGTPVRQDEDEPRPPNDGNNIYVGHLSKLTTSETLSSIFSKYGPILGTEVIMNPKTGQSRQFGFVKFASVRDADDAIDGLKGTWIDGTCPRIERARRSREHESTPGVYMGEDAAIFRRSYHSEYESSSHSSTPQPRRHRRPSFPKSSSRWTRTHVDDREFKQYDSIHNDFYNPELSKYRGRLYADDSHYGYFNSDGCNTDTSGEYHPPRSRVNRLSRDGYEDGYDGDVDTDCEKRERMLRDRSREHSPPRVRV</sequence>
<accession>A0A507D005</accession>
<comment type="caution">
    <text evidence="5">The sequence shown here is derived from an EMBL/GenBank/DDBJ whole genome shotgun (WGS) entry which is preliminary data.</text>
</comment>
<keyword evidence="6" id="KW-1185">Reference proteome</keyword>